<dbReference type="Proteomes" id="UP000271241">
    <property type="component" value="Unassembled WGS sequence"/>
</dbReference>
<keyword evidence="8" id="KW-1185">Reference proteome</keyword>
<feature type="repeat" description="PPR" evidence="5">
    <location>
        <begin position="337"/>
        <end position="371"/>
    </location>
</feature>
<feature type="repeat" description="PPR" evidence="5">
    <location>
        <begin position="249"/>
        <end position="283"/>
    </location>
</feature>
<dbReference type="AlphaFoldDB" id="A0A4P9XVQ4"/>
<protein>
    <recommendedName>
        <fullName evidence="9">Pentacotripeptide-repeat region of PRORP domain-containing protein</fullName>
    </recommendedName>
</protein>
<dbReference type="NCBIfam" id="TIGR00756">
    <property type="entry name" value="PPR"/>
    <property type="match status" value="4"/>
</dbReference>
<keyword evidence="2" id="KW-0677">Repeat</keyword>
<accession>A0A4P9XVQ4</accession>
<sequence length="653" mass="74282">MRRPHAAVAHEGLLRPNGGQQRAQHTSATVPQPNVEPVRVVPSPELTARIERLLGEVRSTNPAPRQPSAPLGVRYSSHTAAERDDLARRESFYNAQLEKMTLDSHFAQALYRINASRAPNGYERGLRILERMRERRVTFKRSTHYNHLLWFFRKYQMLPELWKTFCDMRASGMPVTVVTYNNLISAFGARDLELAGMLVSEMADVGLLPNTTTYNIILNLLSQRNQLSDMLELYENMMQHADAHAVAPNEYTFSTLMHAAAQMGRLDLAKRFHEEMRSRNVPENVVSYTVILNADNSALVPRLSDDCTPKAVHTRHRVARRDQALVSEMKNRAIMPNNFTYTSLIARAFRTGDRKRALQHYTEMLSAGIKPDTVTYGALIHALGRERRFDEVDRICERMRRERVEESIELFTIIAQSLILRSEFRAASKTLEPFLRIGQLDAVAAVTLLLSYTRAGRLKEALQAWRQMLVVQGAQLATQAYFPLMTAFARRGEVRVVRWLFASVTRLQPTALPTPELLTGLVHAFAQRGKPDAALAIWRQCQQLRISCSHRMVTFLFHAHGRHGDLTLLRATRNEVAQAGIVLNVRQTTALAVALARCGDPKESSRLLKELHGMDVHTRPWVLNICREFGVVLDRGHHRVPARKKKPRKQVVD</sequence>
<dbReference type="OrthoDB" id="407658at2759"/>
<name>A0A4P9XVQ4_9FUNG</name>
<feature type="compositionally biased region" description="Polar residues" evidence="6">
    <location>
        <begin position="18"/>
        <end position="32"/>
    </location>
</feature>
<evidence type="ECO:0000256" key="3">
    <source>
        <dbReference type="ARBA" id="ARBA00044493"/>
    </source>
</evidence>
<reference evidence="8" key="1">
    <citation type="journal article" date="2018" name="Nat. Microbiol.">
        <title>Leveraging single-cell genomics to expand the fungal tree of life.</title>
        <authorList>
            <person name="Ahrendt S.R."/>
            <person name="Quandt C.A."/>
            <person name="Ciobanu D."/>
            <person name="Clum A."/>
            <person name="Salamov A."/>
            <person name="Andreopoulos B."/>
            <person name="Cheng J.F."/>
            <person name="Woyke T."/>
            <person name="Pelin A."/>
            <person name="Henrissat B."/>
            <person name="Reynolds N.K."/>
            <person name="Benny G.L."/>
            <person name="Smith M.E."/>
            <person name="James T.Y."/>
            <person name="Grigoriev I.V."/>
        </authorList>
    </citation>
    <scope>NUCLEOTIDE SEQUENCE [LARGE SCALE GENOMIC DNA]</scope>
    <source>
        <strain evidence="8">RSA 1356</strain>
    </source>
</reference>
<evidence type="ECO:0000313" key="8">
    <source>
        <dbReference type="Proteomes" id="UP000271241"/>
    </source>
</evidence>
<evidence type="ECO:0000256" key="5">
    <source>
        <dbReference type="PROSITE-ProRule" id="PRU00708"/>
    </source>
</evidence>
<dbReference type="STRING" id="78915.A0A4P9XVQ4"/>
<comment type="similarity">
    <text evidence="1">Belongs to the CCM1 family.</text>
</comment>
<comment type="subunit">
    <text evidence="4">Binds to mitochondrial small subunit 15S rRNA.</text>
</comment>
<feature type="region of interest" description="Disordered" evidence="6">
    <location>
        <begin position="1"/>
        <end position="37"/>
    </location>
</feature>
<dbReference type="Pfam" id="PF13812">
    <property type="entry name" value="PPR_3"/>
    <property type="match status" value="1"/>
</dbReference>
<gene>
    <name evidence="7" type="ORF">THASP1DRAFT_27842</name>
</gene>
<feature type="repeat" description="PPR" evidence="5">
    <location>
        <begin position="210"/>
        <end position="240"/>
    </location>
</feature>
<dbReference type="InterPro" id="IPR011990">
    <property type="entry name" value="TPR-like_helical_dom_sf"/>
</dbReference>
<evidence type="ECO:0008006" key="9">
    <source>
        <dbReference type="Google" id="ProtNLM"/>
    </source>
</evidence>
<evidence type="ECO:0000313" key="7">
    <source>
        <dbReference type="EMBL" id="RKP10358.1"/>
    </source>
</evidence>
<dbReference type="InterPro" id="IPR002885">
    <property type="entry name" value="PPR_rpt"/>
</dbReference>
<comment type="function">
    <text evidence="3">Regulates mitochondrial small subunit maturation by controlling 15S rRNA 5'-end processing. Localizes to the 5' precursor of the 15S rRNA in a position that is subsequently occupied by mS47 in the mature yeast mtSSU. Uses structure and sequence-specific RNA recognition, binding to a single-stranded region of the precursor and specifically recognizing bases -6 to -1. The exchange of Ccm1 for mS47 is coupled to the irreversible removal of precursor rRNA that is accompanied by conformational changes of the mitoribosomal proteins uS5m and mS26. These conformational changes signal completion of 5'-end rRNA processing through protection of the mature 5'-end of the 15S rRNA and stabilization of mS47. The removal of the 5' precursor together with the dissociation of Ccm1 may be catalyzed by the 5'-3' exoribonuclease Pet127. Involved in the specific removal of group I introns in mitochondrial encoded transcripts.</text>
</comment>
<evidence type="ECO:0000256" key="2">
    <source>
        <dbReference type="ARBA" id="ARBA00022737"/>
    </source>
</evidence>
<dbReference type="Gene3D" id="1.25.40.10">
    <property type="entry name" value="Tetratricopeptide repeat domain"/>
    <property type="match status" value="4"/>
</dbReference>
<evidence type="ECO:0000256" key="6">
    <source>
        <dbReference type="SAM" id="MobiDB-lite"/>
    </source>
</evidence>
<dbReference type="SUPFAM" id="SSF48452">
    <property type="entry name" value="TPR-like"/>
    <property type="match status" value="1"/>
</dbReference>
<dbReference type="PANTHER" id="PTHR47447">
    <property type="entry name" value="OS03G0856100 PROTEIN"/>
    <property type="match status" value="1"/>
</dbReference>
<dbReference type="EMBL" id="KZ992456">
    <property type="protein sequence ID" value="RKP10358.1"/>
    <property type="molecule type" value="Genomic_DNA"/>
</dbReference>
<dbReference type="Pfam" id="PF01535">
    <property type="entry name" value="PPR"/>
    <property type="match status" value="1"/>
</dbReference>
<dbReference type="Pfam" id="PF13041">
    <property type="entry name" value="PPR_2"/>
    <property type="match status" value="1"/>
</dbReference>
<feature type="repeat" description="PPR" evidence="5">
    <location>
        <begin position="372"/>
        <end position="406"/>
    </location>
</feature>
<organism evidence="7 8">
    <name type="scientific">Thamnocephalis sphaerospora</name>
    <dbReference type="NCBI Taxonomy" id="78915"/>
    <lineage>
        <taxon>Eukaryota</taxon>
        <taxon>Fungi</taxon>
        <taxon>Fungi incertae sedis</taxon>
        <taxon>Zoopagomycota</taxon>
        <taxon>Zoopagomycotina</taxon>
        <taxon>Zoopagomycetes</taxon>
        <taxon>Zoopagales</taxon>
        <taxon>Sigmoideomycetaceae</taxon>
        <taxon>Thamnocephalis</taxon>
    </lineage>
</organism>
<dbReference type="PROSITE" id="PS51375">
    <property type="entry name" value="PPR"/>
    <property type="match status" value="4"/>
</dbReference>
<evidence type="ECO:0000256" key="4">
    <source>
        <dbReference type="ARBA" id="ARBA00044511"/>
    </source>
</evidence>
<proteinExistence type="inferred from homology"/>
<evidence type="ECO:0000256" key="1">
    <source>
        <dbReference type="ARBA" id="ARBA00006192"/>
    </source>
</evidence>
<dbReference type="PANTHER" id="PTHR47447:SF28">
    <property type="entry name" value="PENTACOTRIPEPTIDE-REPEAT REGION OF PRORP DOMAIN-CONTAINING PROTEIN"/>
    <property type="match status" value="1"/>
</dbReference>